<evidence type="ECO:0000259" key="9">
    <source>
        <dbReference type="Pfam" id="PF16900"/>
    </source>
</evidence>
<gene>
    <name evidence="10" type="ORF">PVAP13_8NG300431</name>
</gene>
<dbReference type="InterPro" id="IPR012340">
    <property type="entry name" value="NA-bd_OB-fold"/>
</dbReference>
<feature type="compositionally biased region" description="Basic and acidic residues" evidence="6">
    <location>
        <begin position="518"/>
        <end position="529"/>
    </location>
</feature>
<sequence length="575" mass="64736">MVFSPLSSLQPRDWHKTIHVRVCRKWEFHGSNENGPLQHIDMVLVDNQGNTMYAEIPAKEADKLGPMIQVDRTYVIARFKVCNAKIFFKSVPGPYMLEFTCHTKISAATEQITGPKYIYNLTPFEKLPEFINDTKKFHDILGIITEINEPEWIPFSNQPNPSLRRDIKLTDGCGQDIKMAIWGSKATQFNLPEDPNTEDRPAIVLFTGCLVKYYQENFYVSGYSACHWYINPDIPEAGNLLNRTHGQSYKIKRSGIPIAQQSQPEPPPVPDFLTLQEMEAIDPYEFPATGCRCTVTIVRLVETQNWWYPACNLCKKSCLPEGSSYRCPKCNILDMYTYKYKLPFFASDGTEESEMIAFAAVAQSIVGKPVETVMRSIRNRDNIPPDIAAIISSKFTFSVAMAESSFSKSKKSYQINSILHNYGKQRALPFHGPNQAQLSDEHNQLSAQPSASTSPSYIPPGSSQNPLHETPTKILPLDQILLQTPPKNIEIPKNGKGDDNIVDPTPSTEAKSAKKRLHISERDEEKNGEEPYSQTTPDQEIAQQTNLNRQSNVQRTAAPPAEKISSSRSSKSPKK</sequence>
<evidence type="ECO:0000313" key="11">
    <source>
        <dbReference type="Proteomes" id="UP000823388"/>
    </source>
</evidence>
<dbReference type="Pfam" id="PF02721">
    <property type="entry name" value="DUF223"/>
    <property type="match status" value="1"/>
</dbReference>
<dbReference type="SUPFAM" id="SSF50249">
    <property type="entry name" value="Nucleic acid-binding proteins"/>
    <property type="match status" value="3"/>
</dbReference>
<dbReference type="CDD" id="cd04480">
    <property type="entry name" value="RPA1_DBD_A_like"/>
    <property type="match status" value="1"/>
</dbReference>
<dbReference type="CDD" id="cd04476">
    <property type="entry name" value="RPA1_DBD_C"/>
    <property type="match status" value="1"/>
</dbReference>
<evidence type="ECO:0000259" key="7">
    <source>
        <dbReference type="Pfam" id="PF02721"/>
    </source>
</evidence>
<feature type="compositionally biased region" description="Polar residues" evidence="6">
    <location>
        <begin position="434"/>
        <end position="467"/>
    </location>
</feature>
<dbReference type="PANTHER" id="PTHR47165">
    <property type="entry name" value="OS03G0429900 PROTEIN"/>
    <property type="match status" value="1"/>
</dbReference>
<keyword evidence="5" id="KW-0238">DNA-binding</keyword>
<dbReference type="OrthoDB" id="687755at2759"/>
<feature type="region of interest" description="Disordered" evidence="6">
    <location>
        <begin position="485"/>
        <end position="575"/>
    </location>
</feature>
<dbReference type="Pfam" id="PF08646">
    <property type="entry name" value="Rep_fac-A_C"/>
    <property type="match status" value="1"/>
</dbReference>
<evidence type="ECO:0000313" key="10">
    <source>
        <dbReference type="EMBL" id="KAG2559348.1"/>
    </source>
</evidence>
<dbReference type="GO" id="GO:0003677">
    <property type="term" value="F:DNA binding"/>
    <property type="evidence" value="ECO:0007669"/>
    <property type="project" value="UniProtKB-KW"/>
</dbReference>
<keyword evidence="2" id="KW-0479">Metal-binding</keyword>
<dbReference type="CDD" id="cd04481">
    <property type="entry name" value="RPA1_DBD_B_like"/>
    <property type="match status" value="1"/>
</dbReference>
<dbReference type="InterPro" id="IPR003871">
    <property type="entry name" value="RFA1B/D_OB_1st"/>
</dbReference>
<evidence type="ECO:0000256" key="6">
    <source>
        <dbReference type="SAM" id="MobiDB-lite"/>
    </source>
</evidence>
<dbReference type="InterPro" id="IPR013955">
    <property type="entry name" value="Rep_factor-A_C"/>
</dbReference>
<dbReference type="InterPro" id="IPR031657">
    <property type="entry name" value="REPA_OB_2"/>
</dbReference>
<feature type="domain" description="Replication protein A 70 kDa DNA-binding subunit B/D first OB fold" evidence="7">
    <location>
        <begin position="3"/>
        <end position="106"/>
    </location>
</feature>
<comment type="similarity">
    <text evidence="1">Belongs to the replication factor A protein 1 family.</text>
</comment>
<reference evidence="10" key="1">
    <citation type="submission" date="2020-05" db="EMBL/GenBank/DDBJ databases">
        <title>WGS assembly of Panicum virgatum.</title>
        <authorList>
            <person name="Lovell J.T."/>
            <person name="Jenkins J."/>
            <person name="Shu S."/>
            <person name="Juenger T.E."/>
            <person name="Schmutz J."/>
        </authorList>
    </citation>
    <scope>NUCLEOTIDE SEQUENCE</scope>
    <source>
        <strain evidence="10">AP13</strain>
    </source>
</reference>
<feature type="domain" description="Replication protein A OB" evidence="9">
    <location>
        <begin position="135"/>
        <end position="214"/>
    </location>
</feature>
<dbReference type="Pfam" id="PF16900">
    <property type="entry name" value="REPA_OB_2"/>
    <property type="match status" value="1"/>
</dbReference>
<keyword evidence="11" id="KW-1185">Reference proteome</keyword>
<feature type="compositionally biased region" description="Low complexity" evidence="6">
    <location>
        <begin position="563"/>
        <end position="575"/>
    </location>
</feature>
<protein>
    <submittedName>
        <fullName evidence="10">Uncharacterized protein</fullName>
    </submittedName>
</protein>
<feature type="region of interest" description="Disordered" evidence="6">
    <location>
        <begin position="429"/>
        <end position="470"/>
    </location>
</feature>
<accession>A0A8T0PEL4</accession>
<dbReference type="Gene3D" id="2.40.50.140">
    <property type="entry name" value="Nucleic acid-binding proteins"/>
    <property type="match status" value="3"/>
</dbReference>
<evidence type="ECO:0000256" key="1">
    <source>
        <dbReference type="ARBA" id="ARBA00005690"/>
    </source>
</evidence>
<keyword evidence="3" id="KW-0863">Zinc-finger</keyword>
<name>A0A8T0PEL4_PANVG</name>
<evidence type="ECO:0000256" key="4">
    <source>
        <dbReference type="ARBA" id="ARBA00022833"/>
    </source>
</evidence>
<dbReference type="InterPro" id="IPR047192">
    <property type="entry name" value="Euk_RPA1_DBD_C"/>
</dbReference>
<dbReference type="AlphaFoldDB" id="A0A8T0PEL4"/>
<evidence type="ECO:0000256" key="3">
    <source>
        <dbReference type="ARBA" id="ARBA00022771"/>
    </source>
</evidence>
<proteinExistence type="inferred from homology"/>
<evidence type="ECO:0000256" key="2">
    <source>
        <dbReference type="ARBA" id="ARBA00022723"/>
    </source>
</evidence>
<evidence type="ECO:0000256" key="5">
    <source>
        <dbReference type="ARBA" id="ARBA00023125"/>
    </source>
</evidence>
<feature type="compositionally biased region" description="Polar residues" evidence="6">
    <location>
        <begin position="532"/>
        <end position="555"/>
    </location>
</feature>
<dbReference type="Proteomes" id="UP000823388">
    <property type="component" value="Chromosome 8N"/>
</dbReference>
<dbReference type="EMBL" id="CM029052">
    <property type="protein sequence ID" value="KAG2559348.1"/>
    <property type="molecule type" value="Genomic_DNA"/>
</dbReference>
<dbReference type="GO" id="GO:0008270">
    <property type="term" value="F:zinc ion binding"/>
    <property type="evidence" value="ECO:0007669"/>
    <property type="project" value="UniProtKB-KW"/>
</dbReference>
<evidence type="ECO:0000259" key="8">
    <source>
        <dbReference type="Pfam" id="PF08646"/>
    </source>
</evidence>
<feature type="domain" description="Replication factor A C-terminal" evidence="8">
    <location>
        <begin position="296"/>
        <end position="414"/>
    </location>
</feature>
<organism evidence="10 11">
    <name type="scientific">Panicum virgatum</name>
    <name type="common">Blackwell switchgrass</name>
    <dbReference type="NCBI Taxonomy" id="38727"/>
    <lineage>
        <taxon>Eukaryota</taxon>
        <taxon>Viridiplantae</taxon>
        <taxon>Streptophyta</taxon>
        <taxon>Embryophyta</taxon>
        <taxon>Tracheophyta</taxon>
        <taxon>Spermatophyta</taxon>
        <taxon>Magnoliopsida</taxon>
        <taxon>Liliopsida</taxon>
        <taxon>Poales</taxon>
        <taxon>Poaceae</taxon>
        <taxon>PACMAD clade</taxon>
        <taxon>Panicoideae</taxon>
        <taxon>Panicodae</taxon>
        <taxon>Paniceae</taxon>
        <taxon>Panicinae</taxon>
        <taxon>Panicum</taxon>
        <taxon>Panicum sect. Hiantes</taxon>
    </lineage>
</organism>
<dbReference type="PANTHER" id="PTHR47165:SF3">
    <property type="entry name" value="RETROTRANSPOSON-LIKE PROTEIN"/>
    <property type="match status" value="1"/>
</dbReference>
<comment type="caution">
    <text evidence="10">The sequence shown here is derived from an EMBL/GenBank/DDBJ whole genome shotgun (WGS) entry which is preliminary data.</text>
</comment>
<keyword evidence="4" id="KW-0862">Zinc</keyword>